<evidence type="ECO:0000256" key="6">
    <source>
        <dbReference type="ARBA" id="ARBA00023034"/>
    </source>
</evidence>
<keyword evidence="9" id="KW-1133">Transmembrane helix</keyword>
<evidence type="ECO:0000313" key="10">
    <source>
        <dbReference type="Proteomes" id="UP000025227"/>
    </source>
</evidence>
<feature type="region of interest" description="Disordered" evidence="8">
    <location>
        <begin position="1"/>
        <end position="113"/>
    </location>
</feature>
<dbReference type="GO" id="GO:0005901">
    <property type="term" value="C:caveola"/>
    <property type="evidence" value="ECO:0007669"/>
    <property type="project" value="UniProtKB-SubCell"/>
</dbReference>
<keyword evidence="10" id="KW-1185">Reference proteome</keyword>
<proteinExistence type="inferred from homology"/>
<dbReference type="OrthoDB" id="5917823at2759"/>
<sequence length="273" mass="30665">MSRKSSCSSQKNQKQEVAVAHDIEETYETTQTSSSITTHVTASHSAEYSSSMSVGGNVGKGANPALHIETPSAHELQYAPPPPQPHVMANKAERKEDSKPSLPMPAKPAKAKDPQMAFDFDGHACNEVIARQLNLEQRDEHGINGDLKTHFLDIFAEPDPQYHSVACVWTTSYRVFEITRIYCYKILTLIFGLPVALIAGFIFALFTFLRIWITQPLLALLRMVLSQVLSIWPLCLLYIVRPFFYSVGAIFSTFRLHRSNGPIIKEIWEKETV</sequence>
<evidence type="ECO:0000256" key="4">
    <source>
        <dbReference type="ARBA" id="ARBA00010988"/>
    </source>
</evidence>
<evidence type="ECO:0000256" key="9">
    <source>
        <dbReference type="SAM" id="Phobius"/>
    </source>
</evidence>
<dbReference type="Proteomes" id="UP000025227">
    <property type="component" value="Unplaced"/>
</dbReference>
<evidence type="ECO:0000256" key="3">
    <source>
        <dbReference type="ARBA" id="ARBA00004543"/>
    </source>
</evidence>
<evidence type="ECO:0000313" key="11">
    <source>
        <dbReference type="WBParaSite" id="HCON_00134240-00001"/>
    </source>
</evidence>
<comment type="similarity">
    <text evidence="4">Belongs to the caveolin family.</text>
</comment>
<name>A0A7I4YT98_HAECO</name>
<feature type="compositionally biased region" description="Low complexity" evidence="8">
    <location>
        <begin position="1"/>
        <end position="12"/>
    </location>
</feature>
<dbReference type="WBParaSite" id="HCON_00134240-00001">
    <property type="protein sequence ID" value="HCON_00134240-00001"/>
    <property type="gene ID" value="HCON_00134240"/>
</dbReference>
<dbReference type="PANTHER" id="PTHR10844">
    <property type="entry name" value="CAVEOLIN"/>
    <property type="match status" value="1"/>
</dbReference>
<dbReference type="GO" id="GO:0070836">
    <property type="term" value="P:caveola assembly"/>
    <property type="evidence" value="ECO:0007669"/>
    <property type="project" value="InterPro"/>
</dbReference>
<dbReference type="GO" id="GO:0000139">
    <property type="term" value="C:Golgi membrane"/>
    <property type="evidence" value="ECO:0007669"/>
    <property type="project" value="UniProtKB-SubCell"/>
</dbReference>
<dbReference type="AlphaFoldDB" id="A0A7I4YT98"/>
<accession>A0A7I4YT98</accession>
<evidence type="ECO:0000256" key="2">
    <source>
        <dbReference type="ARBA" id="ARBA00004395"/>
    </source>
</evidence>
<comment type="subcellular location">
    <subcellularLocation>
        <location evidence="1">Cell membrane</location>
        <topology evidence="1">Peripheral membrane protein</topology>
    </subcellularLocation>
    <subcellularLocation>
        <location evidence="2">Golgi apparatus membrane</location>
        <topology evidence="2">Peripheral membrane protein</topology>
    </subcellularLocation>
    <subcellularLocation>
        <location evidence="3">Membrane</location>
        <location evidence="3">Caveola</location>
        <topology evidence="3">Peripheral membrane protein</topology>
    </subcellularLocation>
</comment>
<evidence type="ECO:0000256" key="7">
    <source>
        <dbReference type="ARBA" id="ARBA00023136"/>
    </source>
</evidence>
<feature type="compositionally biased region" description="Low complexity" evidence="8">
    <location>
        <begin position="28"/>
        <end position="53"/>
    </location>
</feature>
<evidence type="ECO:0000256" key="5">
    <source>
        <dbReference type="ARBA" id="ARBA00022475"/>
    </source>
</evidence>
<feature type="transmembrane region" description="Helical" evidence="9">
    <location>
        <begin position="219"/>
        <end position="240"/>
    </location>
</feature>
<keyword evidence="6" id="KW-0333">Golgi apparatus</keyword>
<organism evidence="10 11">
    <name type="scientific">Haemonchus contortus</name>
    <name type="common">Barber pole worm</name>
    <dbReference type="NCBI Taxonomy" id="6289"/>
    <lineage>
        <taxon>Eukaryota</taxon>
        <taxon>Metazoa</taxon>
        <taxon>Ecdysozoa</taxon>
        <taxon>Nematoda</taxon>
        <taxon>Chromadorea</taxon>
        <taxon>Rhabditida</taxon>
        <taxon>Rhabditina</taxon>
        <taxon>Rhabditomorpha</taxon>
        <taxon>Strongyloidea</taxon>
        <taxon>Trichostrongylidae</taxon>
        <taxon>Haemonchus</taxon>
    </lineage>
</organism>
<protein>
    <submittedName>
        <fullName evidence="11">Caveolin</fullName>
    </submittedName>
</protein>
<evidence type="ECO:0000256" key="1">
    <source>
        <dbReference type="ARBA" id="ARBA00004202"/>
    </source>
</evidence>
<dbReference type="InterPro" id="IPR001612">
    <property type="entry name" value="Caveolin"/>
</dbReference>
<dbReference type="PANTHER" id="PTHR10844:SF19">
    <property type="entry name" value="CAVEOLIN-2"/>
    <property type="match status" value="1"/>
</dbReference>
<keyword evidence="5" id="KW-1003">Cell membrane</keyword>
<dbReference type="GO" id="GO:0060090">
    <property type="term" value="F:molecular adaptor activity"/>
    <property type="evidence" value="ECO:0007669"/>
    <property type="project" value="TreeGrafter"/>
</dbReference>
<dbReference type="OMA" id="RIWTYRC"/>
<keyword evidence="7 9" id="KW-0472">Membrane</keyword>
<keyword evidence="9" id="KW-0812">Transmembrane</keyword>
<feature type="transmembrane region" description="Helical" evidence="9">
    <location>
        <begin position="186"/>
        <end position="213"/>
    </location>
</feature>
<dbReference type="Pfam" id="PF01146">
    <property type="entry name" value="Caveolin"/>
    <property type="match status" value="1"/>
</dbReference>
<evidence type="ECO:0000256" key="8">
    <source>
        <dbReference type="SAM" id="MobiDB-lite"/>
    </source>
</evidence>
<reference evidence="11" key="1">
    <citation type="submission" date="2020-12" db="UniProtKB">
        <authorList>
            <consortium name="WormBaseParasite"/>
        </authorList>
    </citation>
    <scope>IDENTIFICATION</scope>
    <source>
        <strain evidence="11">MHco3</strain>
    </source>
</reference>